<organism evidence="2 3">
    <name type="scientific">Xanthomonas bromi</name>
    <dbReference type="NCBI Taxonomy" id="56449"/>
    <lineage>
        <taxon>Bacteria</taxon>
        <taxon>Pseudomonadati</taxon>
        <taxon>Pseudomonadota</taxon>
        <taxon>Gammaproteobacteria</taxon>
        <taxon>Lysobacterales</taxon>
        <taxon>Lysobacteraceae</taxon>
        <taxon>Xanthomonas</taxon>
    </lineage>
</organism>
<protein>
    <submittedName>
        <fullName evidence="2">Oligopeptidase A</fullName>
    </submittedName>
</protein>
<dbReference type="EMBL" id="MDCE01000046">
    <property type="protein sequence ID" value="PPV04900.1"/>
    <property type="molecule type" value="Genomic_DNA"/>
</dbReference>
<keyword evidence="4" id="KW-1185">Reference proteome</keyword>
<proteinExistence type="predicted"/>
<evidence type="ECO:0000313" key="1">
    <source>
        <dbReference type="EMBL" id="PPV04900.1"/>
    </source>
</evidence>
<dbReference type="RefSeq" id="WP_065470189.1">
    <property type="nucleotide sequence ID" value="NZ_FLTX01000074.1"/>
</dbReference>
<evidence type="ECO:0000313" key="2">
    <source>
        <dbReference type="EMBL" id="SBV53066.1"/>
    </source>
</evidence>
<gene>
    <name evidence="2" type="ORF">XBLMG947_3869</name>
    <name evidence="1" type="ORF">XbrCFBP1976_19890</name>
</gene>
<name>A0A1C3NRT0_9XANT</name>
<dbReference type="EMBL" id="FLTX01000074">
    <property type="protein sequence ID" value="SBV53066.1"/>
    <property type="molecule type" value="Genomic_DNA"/>
</dbReference>
<reference evidence="2 3" key="1">
    <citation type="submission" date="2016-06" db="EMBL/GenBank/DDBJ databases">
        <authorList>
            <person name="Kjaerup R.B."/>
            <person name="Dalgaard T.S."/>
            <person name="Juul-Madsen H.R."/>
        </authorList>
    </citation>
    <scope>NUCLEOTIDE SEQUENCE [LARGE SCALE GENOMIC DNA]</scope>
    <source>
        <strain evidence="2">LMG947</strain>
    </source>
</reference>
<dbReference type="Proteomes" id="UP000092503">
    <property type="component" value="Unassembled WGS sequence"/>
</dbReference>
<reference evidence="1 4" key="2">
    <citation type="submission" date="2016-08" db="EMBL/GenBank/DDBJ databases">
        <title>Evolution of the type three secretion system and type three effector repertoires in Xanthomonas.</title>
        <authorList>
            <person name="Merda D."/>
            <person name="Briand M."/>
            <person name="Bosis E."/>
            <person name="Rousseau C."/>
            <person name="Portier P."/>
            <person name="Jacques M.-A."/>
            <person name="Fischer-Le Saux M."/>
        </authorList>
    </citation>
    <scope>NUCLEOTIDE SEQUENCE [LARGE SCALE GENOMIC DNA]</scope>
    <source>
        <strain evidence="1 4">CFBP1976</strain>
    </source>
</reference>
<dbReference type="AlphaFoldDB" id="A0A1C3NRT0"/>
<sequence length="86" mass="9140">MRAVNRLPACTRVPHQFSHLFAGGDATGCSSDRWADALRADACIDIEHVPGQVAHTGARFRRQDLSRGGSRGVADDVRASLIGIAA</sequence>
<dbReference type="InterPro" id="IPR024077">
    <property type="entry name" value="Neurolysin/TOP_dom2"/>
</dbReference>
<dbReference type="Proteomes" id="UP000239710">
    <property type="component" value="Unassembled WGS sequence"/>
</dbReference>
<evidence type="ECO:0000313" key="3">
    <source>
        <dbReference type="Proteomes" id="UP000092503"/>
    </source>
</evidence>
<dbReference type="Gene3D" id="1.10.1370.10">
    <property type="entry name" value="Neurolysin, domain 3"/>
    <property type="match status" value="1"/>
</dbReference>
<accession>A0A1C3NRT0</accession>
<evidence type="ECO:0000313" key="4">
    <source>
        <dbReference type="Proteomes" id="UP000239710"/>
    </source>
</evidence>